<name>A0A4R6T3Z2_9BACT</name>
<dbReference type="Proteomes" id="UP000294535">
    <property type="component" value="Unassembled WGS sequence"/>
</dbReference>
<dbReference type="EMBL" id="SNYF01000007">
    <property type="protein sequence ID" value="TDQ16462.1"/>
    <property type="molecule type" value="Genomic_DNA"/>
</dbReference>
<dbReference type="AlphaFoldDB" id="A0A4R6T3Z2"/>
<evidence type="ECO:0000313" key="1">
    <source>
        <dbReference type="EMBL" id="TDQ16462.1"/>
    </source>
</evidence>
<sequence>MRTWLLIFFLIWISPSFSQEITQLSFGPPNKEVQISGLDLVSLDTRDQIFASTISGDIYLFDSKGKQLNLFSPPRQGRLHQLEAAWTVNIFSFSADLQEYRILDRFLNPLVEKSMIQPGINLPKASTLGNNNLIWIWDESDLSLKSWNYLQNQLIQSQPLNLILDSPELAVTEIREFKNRVFMNVPESGIYIFDNQGNFLQKVELQLNQRLCFYKENLFWVESGNLKMYSISQKEVFDLGILPEKDILSVQIGQEIIVLVQKDSLGIYPIPKELKALRGN</sequence>
<dbReference type="OrthoDB" id="1116010at2"/>
<reference evidence="1 2" key="1">
    <citation type="submission" date="2019-03" db="EMBL/GenBank/DDBJ databases">
        <title>Genomic Encyclopedia of Type Strains, Phase III (KMG-III): the genomes of soil and plant-associated and newly described type strains.</title>
        <authorList>
            <person name="Whitman W."/>
        </authorList>
    </citation>
    <scope>NUCLEOTIDE SEQUENCE [LARGE SCALE GENOMIC DNA]</scope>
    <source>
        <strain evidence="1 2">CECT 8446</strain>
    </source>
</reference>
<organism evidence="1 2">
    <name type="scientific">Algoriphagus boseongensis</name>
    <dbReference type="NCBI Taxonomy" id="1442587"/>
    <lineage>
        <taxon>Bacteria</taxon>
        <taxon>Pseudomonadati</taxon>
        <taxon>Bacteroidota</taxon>
        <taxon>Cytophagia</taxon>
        <taxon>Cytophagales</taxon>
        <taxon>Cyclobacteriaceae</taxon>
        <taxon>Algoriphagus</taxon>
    </lineage>
</organism>
<keyword evidence="2" id="KW-1185">Reference proteome</keyword>
<dbReference type="RefSeq" id="WP_133556425.1">
    <property type="nucleotide sequence ID" value="NZ_SNYF01000007.1"/>
</dbReference>
<comment type="caution">
    <text evidence="1">The sequence shown here is derived from an EMBL/GenBank/DDBJ whole genome shotgun (WGS) entry which is preliminary data.</text>
</comment>
<accession>A0A4R6T3Z2</accession>
<protein>
    <submittedName>
        <fullName evidence="1">Uncharacterized protein</fullName>
    </submittedName>
</protein>
<gene>
    <name evidence="1" type="ORF">DFQ04_2580</name>
</gene>
<evidence type="ECO:0000313" key="2">
    <source>
        <dbReference type="Proteomes" id="UP000294535"/>
    </source>
</evidence>
<proteinExistence type="predicted"/>